<evidence type="ECO:0000313" key="4">
    <source>
        <dbReference type="Proteomes" id="UP000256328"/>
    </source>
</evidence>
<dbReference type="PANTHER" id="PTHR35186">
    <property type="entry name" value="ANK_REP_REGION DOMAIN-CONTAINING PROTEIN"/>
    <property type="match status" value="1"/>
</dbReference>
<reference evidence="3 4" key="1">
    <citation type="journal article" date="2018" name="IMA Fungus">
        <title>IMA Genome-F 9: Draft genome sequence of Annulohypoxylon stygium, Aspergillus mulundensis, Berkeleyomyces basicola (syn. Thielaviopsis basicola), Ceratocystis smalleyi, two Cercospora beticola strains, Coleophoma cylindrospora, Fusarium fracticaudum, Phialophora cf. hyalina, and Morchella septimelata.</title>
        <authorList>
            <person name="Wingfield B.D."/>
            <person name="Bills G.F."/>
            <person name="Dong Y."/>
            <person name="Huang W."/>
            <person name="Nel W.J."/>
            <person name="Swalarsk-Parry B.S."/>
            <person name="Vaghefi N."/>
            <person name="Wilken P.M."/>
            <person name="An Z."/>
            <person name="de Beer Z.W."/>
            <person name="De Vos L."/>
            <person name="Chen L."/>
            <person name="Duong T.A."/>
            <person name="Gao Y."/>
            <person name="Hammerbacher A."/>
            <person name="Kikkert J.R."/>
            <person name="Li Y."/>
            <person name="Li H."/>
            <person name="Li K."/>
            <person name="Li Q."/>
            <person name="Liu X."/>
            <person name="Ma X."/>
            <person name="Naidoo K."/>
            <person name="Pethybridge S.J."/>
            <person name="Sun J."/>
            <person name="Steenkamp E.T."/>
            <person name="van der Nest M.A."/>
            <person name="van Wyk S."/>
            <person name="Wingfield M.J."/>
            <person name="Xiong C."/>
            <person name="Yue Q."/>
            <person name="Zhang X."/>
        </authorList>
    </citation>
    <scope>NUCLEOTIDE SEQUENCE [LARGE SCALE GENOMIC DNA]</scope>
    <source>
        <strain evidence="3 4">BP5796</strain>
    </source>
</reference>
<evidence type="ECO:0000313" key="3">
    <source>
        <dbReference type="EMBL" id="RDW87379.1"/>
    </source>
</evidence>
<evidence type="ECO:0000256" key="2">
    <source>
        <dbReference type="SAM" id="MobiDB-lite"/>
    </source>
</evidence>
<dbReference type="AlphaFoldDB" id="A0A3D8SM06"/>
<feature type="region of interest" description="Disordered" evidence="2">
    <location>
        <begin position="286"/>
        <end position="339"/>
    </location>
</feature>
<dbReference type="OrthoDB" id="5331891at2759"/>
<organism evidence="3 4">
    <name type="scientific">Coleophoma crateriformis</name>
    <dbReference type="NCBI Taxonomy" id="565419"/>
    <lineage>
        <taxon>Eukaryota</taxon>
        <taxon>Fungi</taxon>
        <taxon>Dikarya</taxon>
        <taxon>Ascomycota</taxon>
        <taxon>Pezizomycotina</taxon>
        <taxon>Leotiomycetes</taxon>
        <taxon>Helotiales</taxon>
        <taxon>Dermateaceae</taxon>
        <taxon>Coleophoma</taxon>
    </lineage>
</organism>
<gene>
    <name evidence="3" type="ORF">BP5796_03073</name>
</gene>
<comment type="caution">
    <text evidence="3">The sequence shown here is derived from an EMBL/GenBank/DDBJ whole genome shotgun (WGS) entry which is preliminary data.</text>
</comment>
<dbReference type="Proteomes" id="UP000256328">
    <property type="component" value="Unassembled WGS sequence"/>
</dbReference>
<keyword evidence="1" id="KW-0175">Coiled coil</keyword>
<sequence length="588" mass="66710">MDPVSVTLAVLPLLGSVIKAYGLLYKTFKTFHHSSREFCRVRKQVDRQRHFFYNETHILIRPAIEDESMLVSMLEDASHSNWSSTELDVALRRLLGKNYDACLEIIEEIRGAIEELQQQIECLSDVESQRQRGESFKDTLGRIHSRLKITWDKSKFESSITALRSSINDLRCIREQANELQKVNIQLKGRHKPSSQEYSDYRTIRRASEALHVALATVWSKTSNIPSTTASWHNVKLLADAKVDDGVYMNMVVLCYGHESATINRRQPNWTRVRVRSQMLDWVPLHQNTPPCSGESRQKRRKVQFVDNSPTSKISVSTASSTMPLTPECSDTQLRQPDDVSGKDLCSILSYGWPSPSTQSSSCCLEFCDAGSQETFRHSFYPLIDEQRLQSQNSVSMSHVLCRPAEDLLTVVDQLKLARSLVAAVLKFYSTPWLGQYIALNNLSFFGIESEISTWLQTLHFGTDFRGKDFVELDPSPMEGLESTSASFEDAKLLYGIRNPTLWSLGVILLQIGLWSKVDSPDDVLKIRKLSSQAPALGPRYQELTKRCLECDFGYGEDLSKPRLQQAVYENLVCELSDMINSLDISTP</sequence>
<protein>
    <recommendedName>
        <fullName evidence="5">Prion-inhibition and propagation HeLo domain-containing protein</fullName>
    </recommendedName>
</protein>
<accession>A0A3D8SM06</accession>
<dbReference type="EMBL" id="PDLN01000004">
    <property type="protein sequence ID" value="RDW87379.1"/>
    <property type="molecule type" value="Genomic_DNA"/>
</dbReference>
<evidence type="ECO:0000256" key="1">
    <source>
        <dbReference type="SAM" id="Coils"/>
    </source>
</evidence>
<keyword evidence="4" id="KW-1185">Reference proteome</keyword>
<dbReference type="PANTHER" id="PTHR35186:SF4">
    <property type="entry name" value="PRION-INHIBITION AND PROPAGATION HELO DOMAIN-CONTAINING PROTEIN"/>
    <property type="match status" value="1"/>
</dbReference>
<name>A0A3D8SM06_9HELO</name>
<feature type="compositionally biased region" description="Polar residues" evidence="2">
    <location>
        <begin position="306"/>
        <end position="335"/>
    </location>
</feature>
<feature type="coiled-coil region" evidence="1">
    <location>
        <begin position="99"/>
        <end position="126"/>
    </location>
</feature>
<proteinExistence type="predicted"/>
<evidence type="ECO:0008006" key="5">
    <source>
        <dbReference type="Google" id="ProtNLM"/>
    </source>
</evidence>